<gene>
    <name evidence="2" type="ORF">GYA55_14110</name>
</gene>
<proteinExistence type="predicted"/>
<accession>A0A7X9FU20</accession>
<protein>
    <submittedName>
        <fullName evidence="2">Uncharacterized protein</fullName>
    </submittedName>
</protein>
<keyword evidence="1" id="KW-0472">Membrane</keyword>
<sequence length="67" mass="7424">MKNLILLTILIFLLPFNAHAYLDPGSGSMILQLIVAGVAGLFVGLKFFWGRIVAFFKGSKPDDRNKE</sequence>
<evidence type="ECO:0000313" key="3">
    <source>
        <dbReference type="Proteomes" id="UP000524246"/>
    </source>
</evidence>
<feature type="transmembrane region" description="Helical" evidence="1">
    <location>
        <begin position="30"/>
        <end position="49"/>
    </location>
</feature>
<reference evidence="2 3" key="1">
    <citation type="journal article" date="2020" name="Biotechnol. Biofuels">
        <title>New insights from the biogas microbiome by comprehensive genome-resolved metagenomics of nearly 1600 species originating from multiple anaerobic digesters.</title>
        <authorList>
            <person name="Campanaro S."/>
            <person name="Treu L."/>
            <person name="Rodriguez-R L.M."/>
            <person name="Kovalovszki A."/>
            <person name="Ziels R.M."/>
            <person name="Maus I."/>
            <person name="Zhu X."/>
            <person name="Kougias P.G."/>
            <person name="Basile A."/>
            <person name="Luo G."/>
            <person name="Schluter A."/>
            <person name="Konstantinidis K.T."/>
            <person name="Angelidaki I."/>
        </authorList>
    </citation>
    <scope>NUCLEOTIDE SEQUENCE [LARGE SCALE GENOMIC DNA]</scope>
    <source>
        <strain evidence="2">AS27yjCOA_65</strain>
    </source>
</reference>
<keyword evidence="1" id="KW-0812">Transmembrane</keyword>
<dbReference type="EMBL" id="JAAZON010000640">
    <property type="protein sequence ID" value="NMC64294.1"/>
    <property type="molecule type" value="Genomic_DNA"/>
</dbReference>
<evidence type="ECO:0000256" key="1">
    <source>
        <dbReference type="SAM" id="Phobius"/>
    </source>
</evidence>
<organism evidence="2 3">
    <name type="scientific">SAR324 cluster bacterium</name>
    <dbReference type="NCBI Taxonomy" id="2024889"/>
    <lineage>
        <taxon>Bacteria</taxon>
        <taxon>Deltaproteobacteria</taxon>
        <taxon>SAR324 cluster</taxon>
    </lineage>
</organism>
<evidence type="ECO:0000313" key="2">
    <source>
        <dbReference type="EMBL" id="NMC64294.1"/>
    </source>
</evidence>
<dbReference type="AlphaFoldDB" id="A0A7X9FU20"/>
<dbReference type="Proteomes" id="UP000524246">
    <property type="component" value="Unassembled WGS sequence"/>
</dbReference>
<comment type="caution">
    <text evidence="2">The sequence shown here is derived from an EMBL/GenBank/DDBJ whole genome shotgun (WGS) entry which is preliminary data.</text>
</comment>
<keyword evidence="1" id="KW-1133">Transmembrane helix</keyword>
<name>A0A7X9FU20_9DELT</name>